<dbReference type="InterPro" id="IPR003501">
    <property type="entry name" value="PTS_EIIB_2/3"/>
</dbReference>
<dbReference type="PROSITE" id="PS00372">
    <property type="entry name" value="PTS_EIIA_TYPE_2_HIS"/>
    <property type="match status" value="1"/>
</dbReference>
<dbReference type="SUPFAM" id="SSF52794">
    <property type="entry name" value="PTS system IIB component-like"/>
    <property type="match status" value="1"/>
</dbReference>
<evidence type="ECO:0000259" key="3">
    <source>
        <dbReference type="PROSITE" id="PS51094"/>
    </source>
</evidence>
<dbReference type="InterPro" id="IPR013011">
    <property type="entry name" value="PTS_EIIB_2"/>
</dbReference>
<keyword evidence="1" id="KW-0808">Transferase</keyword>
<dbReference type="Pfam" id="PF00874">
    <property type="entry name" value="PRD"/>
    <property type="match status" value="2"/>
</dbReference>
<evidence type="ECO:0000313" key="7">
    <source>
        <dbReference type="Proteomes" id="UP000831787"/>
    </source>
</evidence>
<accession>A0ABY4ELY0</accession>
<dbReference type="SUPFAM" id="SSF63520">
    <property type="entry name" value="PTS-regulatory domain, PRD"/>
    <property type="match status" value="2"/>
</dbReference>
<evidence type="ECO:0000256" key="1">
    <source>
        <dbReference type="ARBA" id="ARBA00022679"/>
    </source>
</evidence>
<keyword evidence="7" id="KW-1185">Reference proteome</keyword>
<dbReference type="Gene3D" id="1.10.10.10">
    <property type="entry name" value="Winged helix-like DNA-binding domain superfamily/Winged helix DNA-binding domain"/>
    <property type="match status" value="1"/>
</dbReference>
<dbReference type="Gene3D" id="3.40.50.2300">
    <property type="match status" value="1"/>
</dbReference>
<evidence type="ECO:0000259" key="5">
    <source>
        <dbReference type="PROSITE" id="PS51372"/>
    </source>
</evidence>
<dbReference type="Gene3D" id="3.40.930.10">
    <property type="entry name" value="Mannitol-specific EII, Chain A"/>
    <property type="match status" value="1"/>
</dbReference>
<dbReference type="PANTHER" id="PTHR30185">
    <property type="entry name" value="CRYPTIC BETA-GLUCOSIDE BGL OPERON ANTITERMINATOR"/>
    <property type="match status" value="1"/>
</dbReference>
<feature type="domain" description="PRD" evidence="5">
    <location>
        <begin position="305"/>
        <end position="412"/>
    </location>
</feature>
<dbReference type="Gene3D" id="1.10.1790.10">
    <property type="entry name" value="PRD domain"/>
    <property type="match status" value="2"/>
</dbReference>
<evidence type="ECO:0000259" key="4">
    <source>
        <dbReference type="PROSITE" id="PS51099"/>
    </source>
</evidence>
<dbReference type="Pfam" id="PF02302">
    <property type="entry name" value="PTS_IIB"/>
    <property type="match status" value="1"/>
</dbReference>
<feature type="domain" description="PTS EIIA type-2" evidence="3">
    <location>
        <begin position="555"/>
        <end position="698"/>
    </location>
</feature>
<dbReference type="CDD" id="cd00211">
    <property type="entry name" value="PTS_IIA_fru"/>
    <property type="match status" value="1"/>
</dbReference>
<sequence length="701" mass="80753">MDKRRAHLLSIIQQSTGPVPTKDLVAKMNVSQRTIYYDLDQINSWLTDQNLEPIESKHGEGLYLPDASRSRLTFHKDEGFDDWQYQLSKQEREVLIKVKIVLDEQAASMQSFMDLTSMSRGTVAKVLKVIKGEFKQAGLKLYYQKGSGYRLSGPEEAKRKMLSDILAMIFSHQDWHNVREKVHRMIQPGDGSSSSDADQRLFVRNLLFEAEQKLGLTLTDEMVEILSLQILMVMKRIQLQKYIVLESEEKQVLQQTEAYQAALLITNKLKDLWKVSFPDDEICFITMNLLGSKVQHDDFSRYTERELSGLREVVQRMISDFQLYSCVVFDDKTGLEENLISHIKPTYYRLKYGVKIANDLAESIQENYQDLFHLTKRVMKHLELYVGEPIPDKEAAYITLHFGGWLTKEKKRVETKFRALIVCENGIGTSNMLRTQLENMIAGLNVIQTMSIREYQSIEPNADVIFSTNYIKAKDIPVIHVPAILTNLDKEQVIRRMNDLFHAKQQEKDSTDLLIDVIEKYATIHQKDELKREMVHLLEENTPLTKELRKPMLNELLTEQTIQFKDHVSSWQEAIEIAAEPLVKQQSIRPQYIQAMIDNVNELGPYIVIAPRIAIPHARPEAGVEKLGMSFLRVTEPVYFSEQEKHRAQLVIVLAAIDNQTHLTALAQLTEMLSNENNVEHLISANEAESVIELIHKSVEV</sequence>
<evidence type="ECO:0000313" key="6">
    <source>
        <dbReference type="EMBL" id="UOQ45458.1"/>
    </source>
</evidence>
<dbReference type="EMBL" id="CP095073">
    <property type="protein sequence ID" value="UOQ45458.1"/>
    <property type="molecule type" value="Genomic_DNA"/>
</dbReference>
<dbReference type="InterPro" id="IPR050661">
    <property type="entry name" value="BglG_antiterminators"/>
</dbReference>
<dbReference type="InterPro" id="IPR036095">
    <property type="entry name" value="PTS_EIIB-like_sf"/>
</dbReference>
<dbReference type="RefSeq" id="WP_244712198.1">
    <property type="nucleotide sequence ID" value="NZ_CP095073.1"/>
</dbReference>
<dbReference type="InterPro" id="IPR036634">
    <property type="entry name" value="PRD_sf"/>
</dbReference>
<dbReference type="InterPro" id="IPR016152">
    <property type="entry name" value="PTrfase/Anion_transptr"/>
</dbReference>
<dbReference type="InterPro" id="IPR002178">
    <property type="entry name" value="PTS_EIIA_type-2_dom"/>
</dbReference>
<dbReference type="InterPro" id="IPR011608">
    <property type="entry name" value="PRD"/>
</dbReference>
<proteinExistence type="predicted"/>
<dbReference type="CDD" id="cd05568">
    <property type="entry name" value="PTS_IIB_bgl_like"/>
    <property type="match status" value="1"/>
</dbReference>
<dbReference type="Pfam" id="PF00359">
    <property type="entry name" value="PTS_EIIA_2"/>
    <property type="match status" value="1"/>
</dbReference>
<keyword evidence="2" id="KW-0677">Repeat</keyword>
<protein>
    <submittedName>
        <fullName evidence="6">BglG family transcription antiterminator</fullName>
    </submittedName>
</protein>
<gene>
    <name evidence="6" type="ORF">MUN89_05785</name>
</gene>
<dbReference type="PROSITE" id="PS51094">
    <property type="entry name" value="PTS_EIIA_TYPE_2"/>
    <property type="match status" value="1"/>
</dbReference>
<dbReference type="InterPro" id="IPR036388">
    <property type="entry name" value="WH-like_DNA-bd_sf"/>
</dbReference>
<dbReference type="PROSITE" id="PS51372">
    <property type="entry name" value="PRD_2"/>
    <property type="match status" value="2"/>
</dbReference>
<feature type="domain" description="PTS EIIB type-2" evidence="4">
    <location>
        <begin position="417"/>
        <end position="505"/>
    </location>
</feature>
<dbReference type="InterPro" id="IPR013196">
    <property type="entry name" value="HTH_11"/>
</dbReference>
<reference evidence="6 7" key="1">
    <citation type="submission" date="2022-04" db="EMBL/GenBank/DDBJ databases">
        <title>Halobacillus sp. isolated from saltern.</title>
        <authorList>
            <person name="Won M."/>
            <person name="Lee C.-M."/>
            <person name="Woen H.-Y."/>
            <person name="Kwon S.-W."/>
        </authorList>
    </citation>
    <scope>NUCLEOTIDE SEQUENCE [LARGE SCALE GENOMIC DNA]</scope>
    <source>
        <strain evidence="6 7">SSBR10-3</strain>
    </source>
</reference>
<dbReference type="Pfam" id="PF08279">
    <property type="entry name" value="HTH_11"/>
    <property type="match status" value="1"/>
</dbReference>
<dbReference type="SUPFAM" id="SSF55804">
    <property type="entry name" value="Phoshotransferase/anion transport protein"/>
    <property type="match status" value="1"/>
</dbReference>
<dbReference type="Proteomes" id="UP000831787">
    <property type="component" value="Chromosome"/>
</dbReference>
<feature type="domain" description="PRD" evidence="5">
    <location>
        <begin position="194"/>
        <end position="299"/>
    </location>
</feature>
<organism evidence="6 7">
    <name type="scientific">Halobacillus salinarum</name>
    <dbReference type="NCBI Taxonomy" id="2932257"/>
    <lineage>
        <taxon>Bacteria</taxon>
        <taxon>Bacillati</taxon>
        <taxon>Bacillota</taxon>
        <taxon>Bacilli</taxon>
        <taxon>Bacillales</taxon>
        <taxon>Bacillaceae</taxon>
        <taxon>Halobacillus</taxon>
    </lineage>
</organism>
<name>A0ABY4ELY0_9BACI</name>
<evidence type="ECO:0000256" key="2">
    <source>
        <dbReference type="ARBA" id="ARBA00022737"/>
    </source>
</evidence>
<dbReference type="PROSITE" id="PS51099">
    <property type="entry name" value="PTS_EIIB_TYPE_2"/>
    <property type="match status" value="1"/>
</dbReference>
<dbReference type="PANTHER" id="PTHR30185:SF9">
    <property type="entry name" value="MANNITOL-SPECIFIC PHOSPHOTRANSFERASE ENZYME IIA COMPONENT"/>
    <property type="match status" value="1"/>
</dbReference>